<sequence>MAFSSSDLIGTLETEMDNSLDRYIWAALVKQEPMDPEGLDPDLTLPWEVEEHLDQEARLKEELDELAEPWSDLAWEESAELPNLDGQVPDLENWIAEEVVIQDEVVEEEEVIWTYYDSPKHEPLDWDLELELETGHQQDQPLLQDTWVGVSSRPTAITACTEVLWPLKEEPLCAVFVGPEERSTLLNANPIVDYHQHTNHDQIFNHQPSTIATSNSFQPIYQPTFVSSSEHNDNYDSSAQYFNPLAVSTSVFSPTSTSALYGQSALFETGASGLQPNEFESLLIVDEHGMGSSNGLADEPIYEPISAPNSTYSASTSSPWSAHDSYTSDSTGALSQDDILEEIHRECAEIEERHSSASPPEHAPKLKKSSSSRQKQKSRQARAAVDPYAMKPSSSKITKQPKQHSLSPCNSLAEGGDKKKELNRIAATKYREKKRMERESSKMRRLSGAKNAASMRQSAVE</sequence>
<evidence type="ECO:0000256" key="1">
    <source>
        <dbReference type="SAM" id="MobiDB-lite"/>
    </source>
</evidence>
<protein>
    <recommendedName>
        <fullName evidence="4">BZIP domain-containing protein</fullName>
    </recommendedName>
</protein>
<name>A0AAD4QYY4_9BILA</name>
<gene>
    <name evidence="2" type="ORF">DdX_10761</name>
</gene>
<dbReference type="AlphaFoldDB" id="A0AAD4QYY4"/>
<feature type="compositionally biased region" description="Polar residues" evidence="1">
    <location>
        <begin position="392"/>
        <end position="410"/>
    </location>
</feature>
<accession>A0AAD4QYY4</accession>
<organism evidence="2 3">
    <name type="scientific">Ditylenchus destructor</name>
    <dbReference type="NCBI Taxonomy" id="166010"/>
    <lineage>
        <taxon>Eukaryota</taxon>
        <taxon>Metazoa</taxon>
        <taxon>Ecdysozoa</taxon>
        <taxon>Nematoda</taxon>
        <taxon>Chromadorea</taxon>
        <taxon>Rhabditida</taxon>
        <taxon>Tylenchina</taxon>
        <taxon>Tylenchomorpha</taxon>
        <taxon>Sphaerularioidea</taxon>
        <taxon>Anguinidae</taxon>
        <taxon>Anguininae</taxon>
        <taxon>Ditylenchus</taxon>
    </lineage>
</organism>
<evidence type="ECO:0000313" key="2">
    <source>
        <dbReference type="EMBL" id="KAI1710402.1"/>
    </source>
</evidence>
<proteinExistence type="predicted"/>
<feature type="region of interest" description="Disordered" evidence="1">
    <location>
        <begin position="351"/>
        <end position="461"/>
    </location>
</feature>
<feature type="compositionally biased region" description="Basic residues" evidence="1">
    <location>
        <begin position="365"/>
        <end position="380"/>
    </location>
</feature>
<evidence type="ECO:0008006" key="4">
    <source>
        <dbReference type="Google" id="ProtNLM"/>
    </source>
</evidence>
<evidence type="ECO:0000313" key="3">
    <source>
        <dbReference type="Proteomes" id="UP001201812"/>
    </source>
</evidence>
<keyword evidence="3" id="KW-1185">Reference proteome</keyword>
<feature type="compositionally biased region" description="Low complexity" evidence="1">
    <location>
        <begin position="308"/>
        <end position="325"/>
    </location>
</feature>
<feature type="region of interest" description="Disordered" evidence="1">
    <location>
        <begin position="308"/>
        <end position="334"/>
    </location>
</feature>
<comment type="caution">
    <text evidence="2">The sequence shown here is derived from an EMBL/GenBank/DDBJ whole genome shotgun (WGS) entry which is preliminary data.</text>
</comment>
<dbReference type="EMBL" id="JAKKPZ010000026">
    <property type="protein sequence ID" value="KAI1710402.1"/>
    <property type="molecule type" value="Genomic_DNA"/>
</dbReference>
<dbReference type="Proteomes" id="UP001201812">
    <property type="component" value="Unassembled WGS sequence"/>
</dbReference>
<reference evidence="2" key="1">
    <citation type="submission" date="2022-01" db="EMBL/GenBank/DDBJ databases">
        <title>Genome Sequence Resource for Two Populations of Ditylenchus destructor, the Migratory Endoparasitic Phytonematode.</title>
        <authorList>
            <person name="Zhang H."/>
            <person name="Lin R."/>
            <person name="Xie B."/>
        </authorList>
    </citation>
    <scope>NUCLEOTIDE SEQUENCE</scope>
    <source>
        <strain evidence="2">BazhouSP</strain>
    </source>
</reference>